<name>A0ABQ9FBK4_TEGGR</name>
<keyword evidence="4" id="KW-1185">Reference proteome</keyword>
<proteinExistence type="predicted"/>
<feature type="compositionally biased region" description="Polar residues" evidence="1">
    <location>
        <begin position="423"/>
        <end position="440"/>
    </location>
</feature>
<evidence type="ECO:0000313" key="4">
    <source>
        <dbReference type="Proteomes" id="UP001217089"/>
    </source>
</evidence>
<dbReference type="PANTHER" id="PTHR31017">
    <property type="entry name" value="LATE SECRETORY PATHWAY PROTEIN AVL9-RELATED"/>
    <property type="match status" value="1"/>
</dbReference>
<feature type="compositionally biased region" description="Low complexity" evidence="1">
    <location>
        <begin position="321"/>
        <end position="330"/>
    </location>
</feature>
<reference evidence="3 4" key="1">
    <citation type="submission" date="2022-12" db="EMBL/GenBank/DDBJ databases">
        <title>Chromosome-level genome of Tegillarca granosa.</title>
        <authorList>
            <person name="Kim J."/>
        </authorList>
    </citation>
    <scope>NUCLEOTIDE SEQUENCE [LARGE SCALE GENOMIC DNA]</scope>
    <source>
        <strain evidence="3">Teg-2019</strain>
        <tissue evidence="3">Adductor muscle</tissue>
    </source>
</reference>
<feature type="compositionally biased region" description="Basic and acidic residues" evidence="1">
    <location>
        <begin position="549"/>
        <end position="571"/>
    </location>
</feature>
<protein>
    <recommendedName>
        <fullName evidence="2">AVL9/DENND6 domain-containing protein</fullName>
    </recommendedName>
</protein>
<evidence type="ECO:0000256" key="1">
    <source>
        <dbReference type="SAM" id="MobiDB-lite"/>
    </source>
</evidence>
<evidence type="ECO:0000259" key="2">
    <source>
        <dbReference type="Pfam" id="PF09794"/>
    </source>
</evidence>
<dbReference type="Proteomes" id="UP001217089">
    <property type="component" value="Unassembled WGS sequence"/>
</dbReference>
<feature type="compositionally biased region" description="Polar residues" evidence="1">
    <location>
        <begin position="374"/>
        <end position="390"/>
    </location>
</feature>
<comment type="caution">
    <text evidence="3">The sequence shown here is derived from an EMBL/GenBank/DDBJ whole genome shotgun (WGS) entry which is preliminary data.</text>
</comment>
<feature type="compositionally biased region" description="Low complexity" evidence="1">
    <location>
        <begin position="297"/>
        <end position="306"/>
    </location>
</feature>
<feature type="region of interest" description="Disordered" evidence="1">
    <location>
        <begin position="549"/>
        <end position="588"/>
    </location>
</feature>
<organism evidence="3 4">
    <name type="scientific">Tegillarca granosa</name>
    <name type="common">Malaysian cockle</name>
    <name type="synonym">Anadara granosa</name>
    <dbReference type="NCBI Taxonomy" id="220873"/>
    <lineage>
        <taxon>Eukaryota</taxon>
        <taxon>Metazoa</taxon>
        <taxon>Spiralia</taxon>
        <taxon>Lophotrochozoa</taxon>
        <taxon>Mollusca</taxon>
        <taxon>Bivalvia</taxon>
        <taxon>Autobranchia</taxon>
        <taxon>Pteriomorphia</taxon>
        <taxon>Arcoida</taxon>
        <taxon>Arcoidea</taxon>
        <taxon>Arcidae</taxon>
        <taxon>Tegillarca</taxon>
    </lineage>
</organism>
<dbReference type="InterPro" id="IPR051731">
    <property type="entry name" value="DENND11/AVL9_GEFs"/>
</dbReference>
<evidence type="ECO:0000313" key="3">
    <source>
        <dbReference type="EMBL" id="KAJ8313645.1"/>
    </source>
</evidence>
<feature type="compositionally biased region" description="Basic and acidic residues" evidence="1">
    <location>
        <begin position="412"/>
        <end position="422"/>
    </location>
</feature>
<dbReference type="PANTHER" id="PTHR31017:SF1">
    <property type="entry name" value="LATE SECRETORY PATHWAY PROTEIN AVL9 HOMOLOG"/>
    <property type="match status" value="1"/>
</dbReference>
<dbReference type="InterPro" id="IPR018307">
    <property type="entry name" value="ABL9/DENND6_dom"/>
</dbReference>
<dbReference type="Pfam" id="PF09794">
    <property type="entry name" value="Avl9"/>
    <property type="match status" value="1"/>
</dbReference>
<dbReference type="EMBL" id="JARBDR010000342">
    <property type="protein sequence ID" value="KAJ8313645.1"/>
    <property type="molecule type" value="Genomic_DNA"/>
</dbReference>
<feature type="region of interest" description="Disordered" evidence="1">
    <location>
        <begin position="371"/>
        <end position="390"/>
    </location>
</feature>
<feature type="region of interest" description="Disordered" evidence="1">
    <location>
        <begin position="281"/>
        <end position="338"/>
    </location>
</feature>
<accession>A0ABQ9FBK4</accession>
<sequence length="817" mass="91557">MTCNVDMSLCNGSKDRNWNIGSVEPRSHGSKWKSRKFSRTTRCCNRFPSQERMSDTIYFHLPSRDRQCKTVYGVACYRQMNASDLRNRTSDVTRSTVQKSVCVLSRLPLYGLIKAKLELITHAYFDEKDFSKVELLEDTYKNLCIGLTDSLRDGSQVLFFGAPVEQLNSTILSVLSLFPGMIEFGLEEATSCGLSKQISPTLYSKKFDSEHEEFLEIRYHDEKENSTHIVPGVNRSKTDPSVDLSINTQVQQSVNEEPQSPTISRGCELDASFNRGEANKLNTNRHSHFSTELPGVHRNNSGSSDSNNEHHHSSIELPGVHRNNSGSSDSNNEHHHSSIELPGVHRNEFGHSDSSKHSKNLSNEFLKHSISAKGDNSSDVTAKGDNSSEYTYHPRKELKVKLTSDDVSTSNVDDKSKMEVNHSETGNNESRAVVTGSNPNSPVIITNDESPLSNVSFVTLEAVQTGKTISPKDSVINIEEYSEKFENEMSLDDSGNETSKLELSLNLEEALLHRSDSIEELDSPESILKIDREDCFSWEEDRLLLTIKDDTDSRENSGEHPLENVKSHDMMDSNGESTKMQQIGDKDNMHRNLESNEIRKDEVISNDVFDSRDTTADKSLKTSPSVKASALKNKLSSAFGGWNVKEKVRAKRQSKSSTPSPTSEIPIMTMENVKATAISVIQQDDCGLPLLIFTKRNVCEWEGGDEWLRAQFRLYLQSLMATMYTNEDFGTAFVQSWKTTHNYRVWSNKEHAGVKDLLTGNLSSTERGKKINAAVVQTGKYVEQAGKAVGGALTQARSSISSWFSSFTQDWKKEDKQ</sequence>
<feature type="domain" description="AVL9/DENND6" evidence="2">
    <location>
        <begin position="53"/>
        <end position="147"/>
    </location>
</feature>
<feature type="region of interest" description="Disordered" evidence="1">
    <location>
        <begin position="403"/>
        <end position="440"/>
    </location>
</feature>
<gene>
    <name evidence="3" type="ORF">KUTeg_008206</name>
</gene>